<reference evidence="4" key="1">
    <citation type="submission" date="2023-01" db="EMBL/GenBank/DDBJ databases">
        <authorList>
            <person name="Van Ghelder C."/>
            <person name="Rancurel C."/>
        </authorList>
    </citation>
    <scope>NUCLEOTIDE SEQUENCE</scope>
    <source>
        <strain evidence="4">CNCM I-4278</strain>
    </source>
</reference>
<proteinExistence type="predicted"/>
<dbReference type="PANTHER" id="PTHR44472">
    <property type="entry name" value="DDB1- AND CUL4-ASSOCIATED FACTOR 4-RELATED"/>
    <property type="match status" value="1"/>
</dbReference>
<sequence>MEPRKIPGFYFDPEKKKYFQIQAAHHAPAADSKYSTDNILKEKKKETLRKNAEQKEKKVRSETIVRRLRDDPIMSASLDREMGLRKTSYYMRTAWPNAFASRMSTRPKVIVDRPVGSFVHLFDVDPNTRTIYAVHAENQIKRRRTHTPQLPAAPVMDSPPADAGDTTTYFTLNEYTMEPWDELHRLTSPISSLQYLPRSGALAATTYGSDRPPTIHFSDPERDGPYVAEQFTPQDTASIWTARARPISFIDSPSAIRDNSTPANDTDHLAIGTSKALLLFQRLPTGLWDCATVFESDVDVLAVDWMAPTTIVTGCRDGNIHLHDIRSRGSSNILKHPYPISSLKRADDPTRLVCAGLQDSLCLYDIRFSRRSKSPDASSSETKHRGNRSRKKRRKIQHNAYENSSQPVLTFVHSNAYETQSAMDIHPQLGLIAAAQYNVDTAVRIHNLWTGKVVKQIERNGLRQGGQKYLSDVQCLKFVDAEQDGVELWSNWGGSIVKFNL</sequence>
<dbReference type="PANTHER" id="PTHR44472:SF1">
    <property type="entry name" value="DDB1 AND CUL4 ASSOCIATED FACTOR 4"/>
    <property type="match status" value="1"/>
</dbReference>
<evidence type="ECO:0000313" key="4">
    <source>
        <dbReference type="EMBL" id="CAI6328836.1"/>
    </source>
</evidence>
<comment type="caution">
    <text evidence="4">The sequence shown here is derived from an EMBL/GenBank/DDBJ whole genome shotgun (WGS) entry which is preliminary data.</text>
</comment>
<evidence type="ECO:0000256" key="2">
    <source>
        <dbReference type="ARBA" id="ARBA00022737"/>
    </source>
</evidence>
<dbReference type="InterPro" id="IPR001680">
    <property type="entry name" value="WD40_rpt"/>
</dbReference>
<protein>
    <recommendedName>
        <fullName evidence="6">WD40 repeat-like protein</fullName>
    </recommendedName>
</protein>
<dbReference type="GO" id="GO:0080008">
    <property type="term" value="C:Cul4-RING E3 ubiquitin ligase complex"/>
    <property type="evidence" value="ECO:0007669"/>
    <property type="project" value="TreeGrafter"/>
</dbReference>
<evidence type="ECO:0000313" key="5">
    <source>
        <dbReference type="Proteomes" id="UP001152607"/>
    </source>
</evidence>
<dbReference type="Proteomes" id="UP001152607">
    <property type="component" value="Unassembled WGS sequence"/>
</dbReference>
<dbReference type="SMART" id="SM00320">
    <property type="entry name" value="WD40"/>
    <property type="match status" value="2"/>
</dbReference>
<gene>
    <name evidence="4" type="ORF">PDIGIT_LOCUS4029</name>
</gene>
<keyword evidence="2" id="KW-0677">Repeat</keyword>
<feature type="compositionally biased region" description="Basic residues" evidence="3">
    <location>
        <begin position="385"/>
        <end position="397"/>
    </location>
</feature>
<organism evidence="4 5">
    <name type="scientific">Periconia digitata</name>
    <dbReference type="NCBI Taxonomy" id="1303443"/>
    <lineage>
        <taxon>Eukaryota</taxon>
        <taxon>Fungi</taxon>
        <taxon>Dikarya</taxon>
        <taxon>Ascomycota</taxon>
        <taxon>Pezizomycotina</taxon>
        <taxon>Dothideomycetes</taxon>
        <taxon>Pleosporomycetidae</taxon>
        <taxon>Pleosporales</taxon>
        <taxon>Massarineae</taxon>
        <taxon>Periconiaceae</taxon>
        <taxon>Periconia</taxon>
    </lineage>
</organism>
<keyword evidence="5" id="KW-1185">Reference proteome</keyword>
<name>A0A9W4XJQ2_9PLEO</name>
<dbReference type="OrthoDB" id="128867at2759"/>
<dbReference type="SUPFAM" id="SSF50978">
    <property type="entry name" value="WD40 repeat-like"/>
    <property type="match status" value="1"/>
</dbReference>
<dbReference type="InterPro" id="IPR036322">
    <property type="entry name" value="WD40_repeat_dom_sf"/>
</dbReference>
<dbReference type="Gene3D" id="2.130.10.10">
    <property type="entry name" value="YVTN repeat-like/Quinoprotein amine dehydrogenase"/>
    <property type="match status" value="1"/>
</dbReference>
<keyword evidence="1" id="KW-0853">WD repeat</keyword>
<dbReference type="InterPro" id="IPR052254">
    <property type="entry name" value="CUL4-DDB1_E3_ligase_receptor"/>
</dbReference>
<evidence type="ECO:0000256" key="1">
    <source>
        <dbReference type="ARBA" id="ARBA00022574"/>
    </source>
</evidence>
<dbReference type="EMBL" id="CAOQHR010000002">
    <property type="protein sequence ID" value="CAI6328836.1"/>
    <property type="molecule type" value="Genomic_DNA"/>
</dbReference>
<evidence type="ECO:0000256" key="3">
    <source>
        <dbReference type="SAM" id="MobiDB-lite"/>
    </source>
</evidence>
<dbReference type="InterPro" id="IPR015943">
    <property type="entry name" value="WD40/YVTN_repeat-like_dom_sf"/>
</dbReference>
<dbReference type="AlphaFoldDB" id="A0A9W4XJQ2"/>
<feature type="region of interest" description="Disordered" evidence="3">
    <location>
        <begin position="372"/>
        <end position="397"/>
    </location>
</feature>
<evidence type="ECO:0008006" key="6">
    <source>
        <dbReference type="Google" id="ProtNLM"/>
    </source>
</evidence>
<accession>A0A9W4XJQ2</accession>